<comment type="caution">
    <text evidence="3">The sequence shown here is derived from an EMBL/GenBank/DDBJ whole genome shotgun (WGS) entry which is preliminary data.</text>
</comment>
<dbReference type="PROSITE" id="PS00018">
    <property type="entry name" value="EF_HAND_1"/>
    <property type="match status" value="1"/>
</dbReference>
<dbReference type="Proteomes" id="UP001157186">
    <property type="component" value="Unassembled WGS sequence"/>
</dbReference>
<gene>
    <name evidence="3" type="ORF">tinsulaeT_28600</name>
</gene>
<evidence type="ECO:0000313" key="4">
    <source>
        <dbReference type="Proteomes" id="UP001157186"/>
    </source>
</evidence>
<organism evidence="3 4">
    <name type="scientific">Thalassotalea insulae</name>
    <dbReference type="NCBI Taxonomy" id="2056778"/>
    <lineage>
        <taxon>Bacteria</taxon>
        <taxon>Pseudomonadati</taxon>
        <taxon>Pseudomonadota</taxon>
        <taxon>Gammaproteobacteria</taxon>
        <taxon>Alteromonadales</taxon>
        <taxon>Colwelliaceae</taxon>
        <taxon>Thalassotalea</taxon>
    </lineage>
</organism>
<dbReference type="InterPro" id="IPR002048">
    <property type="entry name" value="EF_hand_dom"/>
</dbReference>
<sequence>MKNLAMTLSAVFMLASVNVYAGSDFSSLDADGNGAISQAEAQKNSALAEQFKKLDTNADGELSKEEFAGFEG</sequence>
<feature type="signal peptide" evidence="1">
    <location>
        <begin position="1"/>
        <end position="21"/>
    </location>
</feature>
<feature type="domain" description="EF-hand" evidence="2">
    <location>
        <begin position="42"/>
        <end position="72"/>
    </location>
</feature>
<evidence type="ECO:0000313" key="3">
    <source>
        <dbReference type="EMBL" id="GLX79520.1"/>
    </source>
</evidence>
<dbReference type="Gene3D" id="1.10.238.10">
    <property type="entry name" value="EF-hand"/>
    <property type="match status" value="1"/>
</dbReference>
<dbReference type="InterPro" id="IPR011992">
    <property type="entry name" value="EF-hand-dom_pair"/>
</dbReference>
<dbReference type="PROSITE" id="PS50222">
    <property type="entry name" value="EF_HAND_2"/>
    <property type="match status" value="1"/>
</dbReference>
<dbReference type="InterPro" id="IPR018247">
    <property type="entry name" value="EF_Hand_1_Ca_BS"/>
</dbReference>
<dbReference type="Pfam" id="PF13202">
    <property type="entry name" value="EF-hand_5"/>
    <property type="match status" value="2"/>
</dbReference>
<accession>A0ABQ6GXN7</accession>
<evidence type="ECO:0000256" key="1">
    <source>
        <dbReference type="SAM" id="SignalP"/>
    </source>
</evidence>
<evidence type="ECO:0000259" key="2">
    <source>
        <dbReference type="PROSITE" id="PS50222"/>
    </source>
</evidence>
<reference evidence="3 4" key="1">
    <citation type="submission" date="2023-03" db="EMBL/GenBank/DDBJ databases">
        <title>Draft genome sequence of Thalassotalea insulae KCTC 62186T.</title>
        <authorList>
            <person name="Sawabe T."/>
        </authorList>
    </citation>
    <scope>NUCLEOTIDE SEQUENCE [LARGE SCALE GENOMIC DNA]</scope>
    <source>
        <strain evidence="3 4">KCTC 62186</strain>
    </source>
</reference>
<protein>
    <recommendedName>
        <fullName evidence="2">EF-hand domain-containing protein</fullName>
    </recommendedName>
</protein>
<dbReference type="SUPFAM" id="SSF47473">
    <property type="entry name" value="EF-hand"/>
    <property type="match status" value="1"/>
</dbReference>
<feature type="chain" id="PRO_5046221267" description="EF-hand domain-containing protein" evidence="1">
    <location>
        <begin position="22"/>
        <end position="72"/>
    </location>
</feature>
<proteinExistence type="predicted"/>
<keyword evidence="1" id="KW-0732">Signal</keyword>
<keyword evidence="4" id="KW-1185">Reference proteome</keyword>
<dbReference type="RefSeq" id="WP_284245432.1">
    <property type="nucleotide sequence ID" value="NZ_BSST01000001.1"/>
</dbReference>
<name>A0ABQ6GXN7_9GAMM</name>
<dbReference type="EMBL" id="BSST01000001">
    <property type="protein sequence ID" value="GLX79520.1"/>
    <property type="molecule type" value="Genomic_DNA"/>
</dbReference>